<sequence>MGHGHGLNGVGNQLTGSQRIFHSGMAHRNAVANADGGDEHRGSAGHGDARFDGRRHFIEVDMSRDDIAVGRNNTDEGATQLLLGEAGRIEQRAVRSPLGAFCGLLAAKWHLNPP</sequence>
<dbReference type="AlphaFoldDB" id="A0A645AII8"/>
<proteinExistence type="predicted"/>
<organism evidence="1">
    <name type="scientific">bioreactor metagenome</name>
    <dbReference type="NCBI Taxonomy" id="1076179"/>
    <lineage>
        <taxon>unclassified sequences</taxon>
        <taxon>metagenomes</taxon>
        <taxon>ecological metagenomes</taxon>
    </lineage>
</organism>
<gene>
    <name evidence="1" type="ORF">SDC9_99806</name>
</gene>
<accession>A0A645AII8</accession>
<protein>
    <submittedName>
        <fullName evidence="1">Uncharacterized protein</fullName>
    </submittedName>
</protein>
<reference evidence="1" key="1">
    <citation type="submission" date="2019-08" db="EMBL/GenBank/DDBJ databases">
        <authorList>
            <person name="Kucharzyk K."/>
            <person name="Murdoch R.W."/>
            <person name="Higgins S."/>
            <person name="Loffler F."/>
        </authorList>
    </citation>
    <scope>NUCLEOTIDE SEQUENCE</scope>
</reference>
<evidence type="ECO:0000313" key="1">
    <source>
        <dbReference type="EMBL" id="MPM53042.1"/>
    </source>
</evidence>
<name>A0A645AII8_9ZZZZ</name>
<dbReference type="EMBL" id="VSSQ01014146">
    <property type="protein sequence ID" value="MPM53042.1"/>
    <property type="molecule type" value="Genomic_DNA"/>
</dbReference>
<comment type="caution">
    <text evidence="1">The sequence shown here is derived from an EMBL/GenBank/DDBJ whole genome shotgun (WGS) entry which is preliminary data.</text>
</comment>